<dbReference type="RefSeq" id="WP_344094680.1">
    <property type="nucleotide sequence ID" value="NZ_BAAAHB010000072.1"/>
</dbReference>
<dbReference type="Proteomes" id="UP001499895">
    <property type="component" value="Unassembled WGS sequence"/>
</dbReference>
<evidence type="ECO:0000313" key="1">
    <source>
        <dbReference type="EMBL" id="GAA0481735.1"/>
    </source>
</evidence>
<accession>A0ABP3KKU2</accession>
<reference evidence="2" key="1">
    <citation type="journal article" date="2019" name="Int. J. Syst. Evol. Microbiol.">
        <title>The Global Catalogue of Microorganisms (GCM) 10K type strain sequencing project: providing services to taxonomists for standard genome sequencing and annotation.</title>
        <authorList>
            <consortium name="The Broad Institute Genomics Platform"/>
            <consortium name="The Broad Institute Genome Sequencing Center for Infectious Disease"/>
            <person name="Wu L."/>
            <person name="Ma J."/>
        </authorList>
    </citation>
    <scope>NUCLEOTIDE SEQUENCE [LARGE SCALE GENOMIC DNA]</scope>
    <source>
        <strain evidence="2">JCM 10649</strain>
    </source>
</reference>
<proteinExistence type="predicted"/>
<sequence length="208" mass="22351">MTGEGELLGPQEAARIREGIAGVVLGAPDGLAESLEHDPEGYLRLVAATRTGAEETSRLLREAVQGARAAGHSWDTVGRVLGVSRQAAQQRFATKGAGAAAAGAAAGPGAPRRRVLTPLTAFDEMPALAEAGLEGWHVVDYGPLFHVVEYSGYPWEHRRVPFAIGTRHRRMEAEGWTQVGPGSFPWAYYKRPLRQDGRGEGTERDQNS</sequence>
<gene>
    <name evidence="1" type="ORF">GCM10009544_49590</name>
</gene>
<name>A0ABP3KKU2_9ACTN</name>
<protein>
    <submittedName>
        <fullName evidence="1">Uncharacterized protein</fullName>
    </submittedName>
</protein>
<evidence type="ECO:0000313" key="2">
    <source>
        <dbReference type="Proteomes" id="UP001499895"/>
    </source>
</evidence>
<keyword evidence="2" id="KW-1185">Reference proteome</keyword>
<dbReference type="EMBL" id="BAAAHB010000072">
    <property type="protein sequence ID" value="GAA0481735.1"/>
    <property type="molecule type" value="Genomic_DNA"/>
</dbReference>
<comment type="caution">
    <text evidence="1">The sequence shown here is derived from an EMBL/GenBank/DDBJ whole genome shotgun (WGS) entry which is preliminary data.</text>
</comment>
<organism evidence="1 2">
    <name type="scientific">Streptomyces stramineus</name>
    <dbReference type="NCBI Taxonomy" id="173861"/>
    <lineage>
        <taxon>Bacteria</taxon>
        <taxon>Bacillati</taxon>
        <taxon>Actinomycetota</taxon>
        <taxon>Actinomycetes</taxon>
        <taxon>Kitasatosporales</taxon>
        <taxon>Streptomycetaceae</taxon>
        <taxon>Streptomyces</taxon>
    </lineage>
</organism>